<evidence type="ECO:0000313" key="13">
    <source>
        <dbReference type="EMBL" id="MPA52412.1"/>
    </source>
</evidence>
<evidence type="ECO:0000256" key="3">
    <source>
        <dbReference type="ARBA" id="ARBA00022528"/>
    </source>
</evidence>
<dbReference type="InterPro" id="IPR011990">
    <property type="entry name" value="TPR-like_helical_dom_sf"/>
</dbReference>
<dbReference type="Gene3D" id="1.25.40.10">
    <property type="entry name" value="Tetratricopeptide repeat domain"/>
    <property type="match status" value="2"/>
</dbReference>
<dbReference type="PROSITE" id="PS51375">
    <property type="entry name" value="PPR"/>
    <property type="match status" value="3"/>
</dbReference>
<evidence type="ECO:0000256" key="7">
    <source>
        <dbReference type="ARBA" id="ARBA00022946"/>
    </source>
</evidence>
<comment type="subcellular location">
    <subcellularLocation>
        <location evidence="1">Plastid</location>
        <location evidence="1">Chloroplast</location>
    </subcellularLocation>
</comment>
<dbReference type="GO" id="GO:0009507">
    <property type="term" value="C:chloroplast"/>
    <property type="evidence" value="ECO:0007669"/>
    <property type="project" value="UniProtKB-SubCell"/>
</dbReference>
<keyword evidence="7" id="KW-0809">Transit peptide</keyword>
<dbReference type="GO" id="GO:0045292">
    <property type="term" value="P:mRNA cis splicing, via spliceosome"/>
    <property type="evidence" value="ECO:0007669"/>
    <property type="project" value="TreeGrafter"/>
</dbReference>
<keyword evidence="6" id="KW-0677">Repeat</keyword>
<dbReference type="Pfam" id="PF01535">
    <property type="entry name" value="PPR"/>
    <property type="match status" value="3"/>
</dbReference>
<dbReference type="FunFam" id="1.25.40.10:FF:000296">
    <property type="entry name" value="Pentatricopeptide repeat-containing protein, chloroplastic"/>
    <property type="match status" value="1"/>
</dbReference>
<dbReference type="GO" id="GO:0000373">
    <property type="term" value="P:Group II intron splicing"/>
    <property type="evidence" value="ECO:0007669"/>
    <property type="project" value="TreeGrafter"/>
</dbReference>
<feature type="repeat" description="PPR" evidence="10">
    <location>
        <begin position="418"/>
        <end position="452"/>
    </location>
</feature>
<dbReference type="Pfam" id="PF03161">
    <property type="entry name" value="LAGLIDADG_2"/>
    <property type="match status" value="1"/>
</dbReference>
<dbReference type="NCBIfam" id="TIGR00756">
    <property type="entry name" value="PPR"/>
    <property type="match status" value="2"/>
</dbReference>
<gene>
    <name evidence="13" type="ORF">Din_021853</name>
</gene>
<sequence>MHTALTILCSLTPVHHYHHLRLARLLRTLSPLNPLSPLALSFSGSKTRRLSPFPPLSNPPASAAPSSTLVQQWADEPEGIRVDEEWDFSHSSEAESFNFDTSFQSTDLKRLNSPPLEVKELEELPEQWRRSKLAWLCKELPAHKPATLIRVLNAQRKWITQEDATYVAVHCMRIRENEAGFRVYKWMMQQHWFQFDFALAAKLAEYMGKERKFLKCREIFDDIINQGRVPSESTFHILTIAYLSSPVQGCLEEACSIYNRMIQLGGYKPRLSLHNSLFRALVSKPGGSSKYYLKQAEFIFHNLATSGLEMHKDIYGGLIWLHSYQDTIDKERIASLRAEMQLAGIEESREVLVSILRACSKEGDVGEAERIWLKLLRSGSDLPSQAFVHRMEVHSKVGEPMKSLEIFRGMQEHLGSTNVVSYHKIIEVLSKAQEMELAESLMTEFIDSGLKPLMPSFIDLMDMYFNLGLHDKLESTFIQCLEKCRPNRTIFNIYLDSLVRSGNLDKAEDIFNQMHGNGAIGVNTRSCNAILSGYLSCGEYVKAEKIYDLMCQKKYDIESPLMEKLDYVLSLSRKVVKKPLSLKLTIEQREILVGLLLGGLQIESDEERRNHAICFEFNENFGTHSILKRHVHDQYHEWLTSFSKPGDRSDDIPCQFTTISHSYFGFYADQFWPKGRPVIPKLIHRWLSPRVLAYWYMYGGHRTSSGDILLKLKGSQGGVERIVKSLKAKSLDCKAKRKGSVFWIGFLGSNSTWFWKLIEPYILYDLKDLLQAGGQSFDRMSETQDISFDSGSDSDDEASDYNDSDNS</sequence>
<dbReference type="Gene3D" id="3.10.28.10">
    <property type="entry name" value="Homing endonucleases"/>
    <property type="match status" value="2"/>
</dbReference>
<evidence type="ECO:0000256" key="5">
    <source>
        <dbReference type="ARBA" id="ARBA00022664"/>
    </source>
</evidence>
<evidence type="ECO:0000256" key="1">
    <source>
        <dbReference type="ARBA" id="ARBA00004229"/>
    </source>
</evidence>
<organism evidence="13">
    <name type="scientific">Davidia involucrata</name>
    <name type="common">Dove tree</name>
    <dbReference type="NCBI Taxonomy" id="16924"/>
    <lineage>
        <taxon>Eukaryota</taxon>
        <taxon>Viridiplantae</taxon>
        <taxon>Streptophyta</taxon>
        <taxon>Embryophyta</taxon>
        <taxon>Tracheophyta</taxon>
        <taxon>Spermatophyta</taxon>
        <taxon>Magnoliopsida</taxon>
        <taxon>eudicotyledons</taxon>
        <taxon>Gunneridae</taxon>
        <taxon>Pentapetalae</taxon>
        <taxon>asterids</taxon>
        <taxon>Cornales</taxon>
        <taxon>Nyssaceae</taxon>
        <taxon>Davidia</taxon>
    </lineage>
</organism>
<evidence type="ECO:0000256" key="4">
    <source>
        <dbReference type="ARBA" id="ARBA00022640"/>
    </source>
</evidence>
<dbReference type="GO" id="GO:0048564">
    <property type="term" value="P:photosystem I assembly"/>
    <property type="evidence" value="ECO:0007669"/>
    <property type="project" value="TreeGrafter"/>
</dbReference>
<dbReference type="InterPro" id="IPR052500">
    <property type="entry name" value="Chloro/Mito_RNA_Process"/>
</dbReference>
<keyword evidence="3" id="KW-0150">Chloroplast</keyword>
<evidence type="ECO:0000256" key="6">
    <source>
        <dbReference type="ARBA" id="ARBA00022737"/>
    </source>
</evidence>
<feature type="domain" description="Homing endonuclease LAGLIDADG" evidence="12">
    <location>
        <begin position="589"/>
        <end position="754"/>
    </location>
</feature>
<dbReference type="InterPro" id="IPR027434">
    <property type="entry name" value="Homing_endonucl"/>
</dbReference>
<keyword evidence="8" id="KW-0508">mRNA splicing</keyword>
<evidence type="ECO:0000256" key="9">
    <source>
        <dbReference type="ARBA" id="ARBA00077892"/>
    </source>
</evidence>
<protein>
    <recommendedName>
        <fullName evidence="9">Protein ORGANELLE TRANSCRIPT PROCESSING 51</fullName>
    </recommendedName>
</protein>
<dbReference type="InterPro" id="IPR004860">
    <property type="entry name" value="LAGLIDADG_dom"/>
</dbReference>
<dbReference type="FunFam" id="3.10.28.10:FF:000005">
    <property type="entry name" value="Pentatricopeptide repeat-containing protein At2g15820, chloroplastic"/>
    <property type="match status" value="1"/>
</dbReference>
<evidence type="ECO:0000256" key="10">
    <source>
        <dbReference type="PROSITE-ProRule" id="PRU00708"/>
    </source>
</evidence>
<dbReference type="GO" id="GO:0004519">
    <property type="term" value="F:endonuclease activity"/>
    <property type="evidence" value="ECO:0007669"/>
    <property type="project" value="InterPro"/>
</dbReference>
<feature type="region of interest" description="Disordered" evidence="11">
    <location>
        <begin position="784"/>
        <end position="807"/>
    </location>
</feature>
<dbReference type="PANTHER" id="PTHR47539">
    <property type="entry name" value="PENTATRICOPEPTIDE REPEAT-CONTAINING PROTEIN OTP51, CHLOROPLASTIC"/>
    <property type="match status" value="1"/>
</dbReference>
<evidence type="ECO:0000256" key="11">
    <source>
        <dbReference type="SAM" id="MobiDB-lite"/>
    </source>
</evidence>
<proteinExistence type="inferred from homology"/>
<keyword evidence="5" id="KW-0507">mRNA processing</keyword>
<dbReference type="AlphaFoldDB" id="A0A5B7A6K1"/>
<evidence type="ECO:0000256" key="2">
    <source>
        <dbReference type="ARBA" id="ARBA00007626"/>
    </source>
</evidence>
<accession>A0A5B7A6K1</accession>
<dbReference type="EMBL" id="GHES01021853">
    <property type="protein sequence ID" value="MPA52412.1"/>
    <property type="molecule type" value="Transcribed_RNA"/>
</dbReference>
<reference evidence="13" key="1">
    <citation type="submission" date="2019-08" db="EMBL/GenBank/DDBJ databases">
        <title>Reference gene set and small RNA set construction with multiple tissues from Davidia involucrata Baill.</title>
        <authorList>
            <person name="Yang H."/>
            <person name="Zhou C."/>
            <person name="Li G."/>
            <person name="Wang J."/>
            <person name="Gao P."/>
            <person name="Wang M."/>
            <person name="Wang R."/>
            <person name="Zhao Y."/>
        </authorList>
    </citation>
    <scope>NUCLEOTIDE SEQUENCE</scope>
    <source>
        <tissue evidence="13">Mixed with DoveR01_LX</tissue>
    </source>
</reference>
<evidence type="ECO:0000259" key="12">
    <source>
        <dbReference type="Pfam" id="PF03161"/>
    </source>
</evidence>
<keyword evidence="4" id="KW-0934">Plastid</keyword>
<dbReference type="InterPro" id="IPR002885">
    <property type="entry name" value="PPR_rpt"/>
</dbReference>
<feature type="compositionally biased region" description="Acidic residues" evidence="11">
    <location>
        <begin position="792"/>
        <end position="807"/>
    </location>
</feature>
<dbReference type="SUPFAM" id="SSF81901">
    <property type="entry name" value="HCP-like"/>
    <property type="match status" value="1"/>
</dbReference>
<name>A0A5B7A6K1_DAVIN</name>
<evidence type="ECO:0000256" key="8">
    <source>
        <dbReference type="ARBA" id="ARBA00023187"/>
    </source>
</evidence>
<feature type="repeat" description="PPR" evidence="10">
    <location>
        <begin position="487"/>
        <end position="521"/>
    </location>
</feature>
<comment type="similarity">
    <text evidence="2">Belongs to the PPR family. P subfamily.</text>
</comment>
<dbReference type="SUPFAM" id="SSF55608">
    <property type="entry name" value="Homing endonucleases"/>
    <property type="match status" value="1"/>
</dbReference>
<feature type="repeat" description="PPR" evidence="10">
    <location>
        <begin position="523"/>
        <end position="557"/>
    </location>
</feature>
<dbReference type="PANTHER" id="PTHR47539:SF1">
    <property type="entry name" value="PENTATRICOPEPTIDE REPEAT-CONTAINING PROTEIN OTP51, CHLOROPLASTIC"/>
    <property type="match status" value="1"/>
</dbReference>